<gene>
    <name evidence="24" type="ORF">GUITHDRAFT_165899</name>
</gene>
<dbReference type="OrthoDB" id="4327079at2759"/>
<dbReference type="SUPFAM" id="SSF51395">
    <property type="entry name" value="FMN-linked oxidoreductases"/>
    <property type="match status" value="1"/>
</dbReference>
<feature type="binding site" evidence="21">
    <location>
        <position position="1186"/>
    </location>
    <ligand>
        <name>[3Fe-4S] cluster</name>
        <dbReference type="ChEBI" id="CHEBI:21137"/>
    </ligand>
</feature>
<evidence type="ECO:0000313" key="24">
    <source>
        <dbReference type="EMBL" id="EKX35717.1"/>
    </source>
</evidence>
<evidence type="ECO:0000313" key="25">
    <source>
        <dbReference type="EnsemblProtists" id="EKX35717"/>
    </source>
</evidence>
<dbReference type="Gene3D" id="3.50.50.60">
    <property type="entry name" value="FAD/NAD(P)-binding domain"/>
    <property type="match status" value="3"/>
</dbReference>
<keyword evidence="16" id="KW-0314">Glutamate biosynthesis</keyword>
<feature type="domain" description="Glutamine amidotransferase type-2" evidence="23">
    <location>
        <begin position="18"/>
        <end position="434"/>
    </location>
</feature>
<evidence type="ECO:0000313" key="26">
    <source>
        <dbReference type="Proteomes" id="UP000011087"/>
    </source>
</evidence>
<dbReference type="Pfam" id="PF07992">
    <property type="entry name" value="Pyr_redox_2"/>
    <property type="match status" value="1"/>
</dbReference>
<dbReference type="GO" id="GO:0050660">
    <property type="term" value="F:flavin adenine dinucleotide binding"/>
    <property type="evidence" value="ECO:0007669"/>
    <property type="project" value="InterPro"/>
</dbReference>
<dbReference type="Proteomes" id="UP000011087">
    <property type="component" value="Unassembled WGS sequence"/>
</dbReference>
<dbReference type="CDD" id="cd00713">
    <property type="entry name" value="GltS"/>
    <property type="match status" value="1"/>
</dbReference>
<keyword evidence="15 21" id="KW-0411">Iron-sulfur</keyword>
<evidence type="ECO:0000256" key="9">
    <source>
        <dbReference type="ARBA" id="ARBA00022643"/>
    </source>
</evidence>
<evidence type="ECO:0000256" key="3">
    <source>
        <dbReference type="ARBA" id="ARBA00004802"/>
    </source>
</evidence>
<dbReference type="Pfam" id="PF04898">
    <property type="entry name" value="Glu_syn_central"/>
    <property type="match status" value="1"/>
</dbReference>
<comment type="pathway">
    <text evidence="4">Nitrogen metabolism.</text>
</comment>
<dbReference type="GO" id="GO:0010181">
    <property type="term" value="F:FMN binding"/>
    <property type="evidence" value="ECO:0007669"/>
    <property type="project" value="InterPro"/>
</dbReference>
<dbReference type="InterPro" id="IPR002489">
    <property type="entry name" value="Glu_synth_asu_C"/>
</dbReference>
<dbReference type="PIRSF" id="PIRSF000187">
    <property type="entry name" value="GOGAT"/>
    <property type="match status" value="1"/>
</dbReference>
<proteinExistence type="inferred from homology"/>
<dbReference type="InterPro" id="IPR002932">
    <property type="entry name" value="Glu_synthdom"/>
</dbReference>
<comment type="catalytic activity">
    <reaction evidence="19">
        <text>2 L-glutamate + NAD(+) = L-glutamine + 2-oxoglutarate + NADH + H(+)</text>
        <dbReference type="Rhea" id="RHEA:13753"/>
        <dbReference type="ChEBI" id="CHEBI:15378"/>
        <dbReference type="ChEBI" id="CHEBI:16810"/>
        <dbReference type="ChEBI" id="CHEBI:29985"/>
        <dbReference type="ChEBI" id="CHEBI:57540"/>
        <dbReference type="ChEBI" id="CHEBI:57945"/>
        <dbReference type="ChEBI" id="CHEBI:58359"/>
        <dbReference type="EC" id="1.4.1.14"/>
    </reaction>
</comment>
<dbReference type="Pfam" id="PF01493">
    <property type="entry name" value="GXGXG"/>
    <property type="match status" value="1"/>
</dbReference>
<keyword evidence="13" id="KW-0560">Oxidoreductase</keyword>
<dbReference type="InterPro" id="IPR051394">
    <property type="entry name" value="Glutamate_Synthase"/>
</dbReference>
<dbReference type="Gene3D" id="1.10.1060.10">
    <property type="entry name" value="Alpha-helical ferredoxin"/>
    <property type="match status" value="1"/>
</dbReference>
<keyword evidence="26" id="KW-1185">Reference proteome</keyword>
<evidence type="ECO:0000256" key="4">
    <source>
        <dbReference type="ARBA" id="ARBA00004909"/>
    </source>
</evidence>
<evidence type="ECO:0000256" key="13">
    <source>
        <dbReference type="ARBA" id="ARBA00023002"/>
    </source>
</evidence>
<accession>L1IHY5</accession>
<feature type="binding site" evidence="21">
    <location>
        <position position="1181"/>
    </location>
    <ligand>
        <name>[3Fe-4S] cluster</name>
        <dbReference type="ChEBI" id="CHEBI:21137"/>
    </ligand>
</feature>
<dbReference type="InterPro" id="IPR017932">
    <property type="entry name" value="GATase_2_dom"/>
</dbReference>
<dbReference type="InterPro" id="IPR006982">
    <property type="entry name" value="Glu_synth_centr_N"/>
</dbReference>
<dbReference type="InterPro" id="IPR036485">
    <property type="entry name" value="Glu_synth_asu_C_sf"/>
</dbReference>
<evidence type="ECO:0000256" key="17">
    <source>
        <dbReference type="ARBA" id="ARBA00023291"/>
    </source>
</evidence>
<dbReference type="InterPro" id="IPR036188">
    <property type="entry name" value="FAD/NAD-bd_sf"/>
</dbReference>
<dbReference type="UniPathway" id="UPA00634">
    <property type="reaction ID" value="UER00690"/>
</dbReference>
<dbReference type="Pfam" id="PF01645">
    <property type="entry name" value="Glu_synthase"/>
    <property type="match status" value="1"/>
</dbReference>
<keyword evidence="7" id="KW-0028">Amino-acid biosynthesis</keyword>
<keyword evidence="11" id="KW-0274">FAD</keyword>
<dbReference type="InterPro" id="IPR006005">
    <property type="entry name" value="Glut_synth_ssu1"/>
</dbReference>
<dbReference type="InterPro" id="IPR012220">
    <property type="entry name" value="Glu_synth_euk"/>
</dbReference>
<dbReference type="EMBL" id="JH993085">
    <property type="protein sequence ID" value="EKX35717.1"/>
    <property type="molecule type" value="Genomic_DNA"/>
</dbReference>
<evidence type="ECO:0000256" key="6">
    <source>
        <dbReference type="ARBA" id="ARBA00009716"/>
    </source>
</evidence>
<dbReference type="Pfam" id="PF00310">
    <property type="entry name" value="GATase_2"/>
    <property type="match status" value="1"/>
</dbReference>
<evidence type="ECO:0000256" key="16">
    <source>
        <dbReference type="ARBA" id="ARBA00023164"/>
    </source>
</evidence>
<comment type="cofactor">
    <cofactor evidence="21">
        <name>[3Fe-4S] cluster</name>
        <dbReference type="ChEBI" id="CHEBI:21137"/>
    </cofactor>
    <text evidence="21">Binds 1 [3Fe-4S] cluster.</text>
</comment>
<reference evidence="25" key="3">
    <citation type="submission" date="2015-06" db="UniProtKB">
        <authorList>
            <consortium name="EnsemblProtists"/>
        </authorList>
    </citation>
    <scope>IDENTIFICATION</scope>
</reference>
<dbReference type="SUPFAM" id="SSF46548">
    <property type="entry name" value="alpha-helical ferredoxin"/>
    <property type="match status" value="1"/>
</dbReference>
<dbReference type="InterPro" id="IPR009051">
    <property type="entry name" value="Helical_ferredxn"/>
</dbReference>
<evidence type="ECO:0000256" key="2">
    <source>
        <dbReference type="ARBA" id="ARBA00001974"/>
    </source>
</evidence>
<reference evidence="26" key="2">
    <citation type="submission" date="2012-11" db="EMBL/GenBank/DDBJ databases">
        <authorList>
            <person name="Kuo A."/>
            <person name="Curtis B.A."/>
            <person name="Tanifuji G."/>
            <person name="Burki F."/>
            <person name="Gruber A."/>
            <person name="Irimia M."/>
            <person name="Maruyama S."/>
            <person name="Arias M.C."/>
            <person name="Ball S.G."/>
            <person name="Gile G.H."/>
            <person name="Hirakawa Y."/>
            <person name="Hopkins J.F."/>
            <person name="Rensing S.A."/>
            <person name="Schmutz J."/>
            <person name="Symeonidi A."/>
            <person name="Elias M."/>
            <person name="Eveleigh R.J."/>
            <person name="Herman E.K."/>
            <person name="Klute M.J."/>
            <person name="Nakayama T."/>
            <person name="Obornik M."/>
            <person name="Reyes-Prieto A."/>
            <person name="Armbrust E.V."/>
            <person name="Aves S.J."/>
            <person name="Beiko R.G."/>
            <person name="Coutinho P."/>
            <person name="Dacks J.B."/>
            <person name="Durnford D.G."/>
            <person name="Fast N.M."/>
            <person name="Green B.R."/>
            <person name="Grisdale C."/>
            <person name="Hempe F."/>
            <person name="Henrissat B."/>
            <person name="Hoppner M.P."/>
            <person name="Ishida K.-I."/>
            <person name="Kim E."/>
            <person name="Koreny L."/>
            <person name="Kroth P.G."/>
            <person name="Liu Y."/>
            <person name="Malik S.-B."/>
            <person name="Maier U.G."/>
            <person name="McRose D."/>
            <person name="Mock T."/>
            <person name="Neilson J.A."/>
            <person name="Onodera N.T."/>
            <person name="Poole A.M."/>
            <person name="Pritham E.J."/>
            <person name="Richards T.A."/>
            <person name="Rocap G."/>
            <person name="Roy S.W."/>
            <person name="Sarai C."/>
            <person name="Schaack S."/>
            <person name="Shirato S."/>
            <person name="Slamovits C.H."/>
            <person name="Spencer D.F."/>
            <person name="Suzuki S."/>
            <person name="Worden A.Z."/>
            <person name="Zauner S."/>
            <person name="Barry K."/>
            <person name="Bell C."/>
            <person name="Bharti A.K."/>
            <person name="Crow J.A."/>
            <person name="Grimwood J."/>
            <person name="Kramer R."/>
            <person name="Lindquist E."/>
            <person name="Lucas S."/>
            <person name="Salamov A."/>
            <person name="McFadden G.I."/>
            <person name="Lane C.E."/>
            <person name="Keeling P.J."/>
            <person name="Gray M.W."/>
            <person name="Grigoriev I.V."/>
            <person name="Archibald J.M."/>
        </authorList>
    </citation>
    <scope>NUCLEOTIDE SEQUENCE</scope>
    <source>
        <strain evidence="26">CCMP2712</strain>
    </source>
</reference>
<dbReference type="InterPro" id="IPR029055">
    <property type="entry name" value="Ntn_hydrolases_N"/>
</dbReference>
<dbReference type="GO" id="GO:0051538">
    <property type="term" value="F:3 iron, 4 sulfur cluster binding"/>
    <property type="evidence" value="ECO:0007669"/>
    <property type="project" value="UniProtKB-KW"/>
</dbReference>
<dbReference type="GO" id="GO:0016639">
    <property type="term" value="F:oxidoreductase activity, acting on the CH-NH2 group of donors, NAD or NADP as acceptor"/>
    <property type="evidence" value="ECO:0007669"/>
    <property type="project" value="InterPro"/>
</dbReference>
<evidence type="ECO:0000256" key="22">
    <source>
        <dbReference type="SAM" id="MobiDB-lite"/>
    </source>
</evidence>
<keyword evidence="8" id="KW-0285">Flavoprotein</keyword>
<evidence type="ECO:0000256" key="10">
    <source>
        <dbReference type="ARBA" id="ARBA00022723"/>
    </source>
</evidence>
<organism evidence="24">
    <name type="scientific">Guillardia theta (strain CCMP2712)</name>
    <name type="common">Cryptophyte</name>
    <dbReference type="NCBI Taxonomy" id="905079"/>
    <lineage>
        <taxon>Eukaryota</taxon>
        <taxon>Cryptophyceae</taxon>
        <taxon>Pyrenomonadales</taxon>
        <taxon>Geminigeraceae</taxon>
        <taxon>Guillardia</taxon>
    </lineage>
</organism>
<evidence type="ECO:0000256" key="15">
    <source>
        <dbReference type="ARBA" id="ARBA00023014"/>
    </source>
</evidence>
<dbReference type="EC" id="1.4.1.14" evidence="18"/>
<dbReference type="SUPFAM" id="SSF69336">
    <property type="entry name" value="Alpha subunit of glutamate synthase, C-terminal domain"/>
    <property type="match status" value="1"/>
</dbReference>
<comment type="pathway">
    <text evidence="5">Amino-acid biosynthesis; L-glutamate biosynthesis via GLT pathway; L-glutamate from 2-oxoglutarate and L-glutamine (NAD(+) route): step 1/1.</text>
</comment>
<dbReference type="PROSITE" id="PS51278">
    <property type="entry name" value="GATASE_TYPE_2"/>
    <property type="match status" value="1"/>
</dbReference>
<dbReference type="Pfam" id="PF14691">
    <property type="entry name" value="Fer4_20"/>
    <property type="match status" value="1"/>
</dbReference>
<dbReference type="NCBIfam" id="TIGR01317">
    <property type="entry name" value="GOGAT_sm_gam"/>
    <property type="match status" value="1"/>
</dbReference>
<dbReference type="PANTHER" id="PTHR43100:SF1">
    <property type="entry name" value="GLUTAMATE SYNTHASE [NADPH] SMALL CHAIN"/>
    <property type="match status" value="1"/>
</dbReference>
<dbReference type="FunFam" id="2.160.20.60:FF:000001">
    <property type="entry name" value="Glutamate synthase, large subunit"/>
    <property type="match status" value="1"/>
</dbReference>
<dbReference type="PaxDb" id="55529-EKX35717"/>
<evidence type="ECO:0000256" key="1">
    <source>
        <dbReference type="ARBA" id="ARBA00001917"/>
    </source>
</evidence>
<keyword evidence="12" id="KW-0315">Glutamine amidotransferase</keyword>
<dbReference type="GO" id="GO:0005506">
    <property type="term" value="F:iron ion binding"/>
    <property type="evidence" value="ECO:0007669"/>
    <property type="project" value="InterPro"/>
</dbReference>
<sequence>MLPGKQGMYDPALERDNCGVGMIANLKKTESHRIVKNALQASLKVLERMAHRGGCGCEVNTGDGSGVLFTMPDTFYRQECEKAGVKLPPRGEYGSGLIFFSRKPGMLEKCKGIIEKRCQEHGFKILHWRDVPTNNSTIGPSALACEPKVMQVFVAPTAKLAPEVLETELMILRRVFEREIAEIFIDLGRDWTQEFYPCTLSSKTIVYKGMLTPEQVREYYLDLQNEKFETYLALVHSRFSTNTFPSWSRAQPMRMLCHNGEINTLKGNANWMSARESVILSPKLGKEKTQMMLPVIDKSQSDSGSYDNVLEFMYHGSNRTLAECMLMMIPEPWQNDGNIDEDTKAFYKFYSNVMEPWDGPAMIAFTNGDVIGATLDRNGLRPSRYYVTDSNGSGVPEEVILSSEVGCLQDVVPVESIIERGRLRPGQIFMVDLKEGCIVRDKELKKQLSTNAPFREWVDGMIPLSKVIEVSPKIPEDQKNLRATNRLLTAHGYTTEAVDTIITPMGATGKEALGSMGNDAPLACLSLKPRLLYEYFKQLFAQVTNPPIDPLRESLIMSLKLPLGPEGNLLDKAGNQSERIDVECPLLSLEEMHALKHMDHKGYKTYVVDCTIPYEDPSNPPSKEVLLKELDRIEKEAADAVRKGFKIICLSDKKVSDTRVPIDSMLAVGCVHQYLIKQKLRTLSGLILESGSAHQVHHYALLFGMGADAVCPYLCYHALHKARDEGRLGMQYTDAEITDRVKSAFDYGVRKVMAKMGISTLQSYRGAQIFEALGISSEIIDRAFTGTPSRIGGVTFDILLEDMLKYHDMAFPKDPESTGYKPNYGIESRFTAARVGGVFDSDDDKFSLPNLGDFHYRDGGELHYNAPEQMAMLQEAARKNSREAYEKYMNISHKLVQGVTLRGQLTFNTTGVTPISIDEVEPTAEIVKRFTTGAMSLGSISAEAHETLALAMNRLGAKSNTGEGGESEERLVDPSRRSAIKQIASGRFGVTANYLTNAIQLQIKMAQGAKPGEGGELPGFKVSMDIGKLRHSTPGVGLISPPPHHDIYSIEDLAQLIYDLKCSNPAARISVKLVSEVGVGVVAAGVAKAKADHILISGHDGGTGAAQWGGIKSTGLPWELGLAEAHQTLVINDLRSRVILETDGQMKTGLDVIMAFMLGAEECGFSTAPLISIGCIMMRKCHLNVCPVGIATQDPELRKKFKGLPEHVVNFLWMIGEEVRMHMAKIGIRKIDDLIGRSDLLKFNEEIRNKKTKNLDLSSIITPAFTLPGLINPKAITRSAIKQDHELEKHIDNIIIPKAKEALESKKPVTIETEIINIQRSCGTMLSHEISKRYGEAGLPDDTITIKVHGSTGQSFGAFLTKGVTMIVTGDANDGLDRPERSYCTGKGLCGGKIVVNPDPRNLKRGFVAEDNIITGNVALYGATSGRAFFRGIAAERFAVRNSGAITVVEGCGDHGLEYMTGGRAVILGEVGKNFSAGMSGGIAWVYDPKGQLRYKANFAEPMRDFERLEGDIYEQELIGYIKEHLAATGSTVAKSILDNWEVEREKFVQVFPLDYKRARKQAADADSWKGREESHKEKNLEIDMDAKKIKVQAHTPSEKEIATKFNKLRGFVEIERIPEPYREPSERLTDWGEIYTPVKAHDAERKRQAARCMDCGTPFCQTHSGCPIHNLMPEWNELVFKEQWKTALDRLLTTNNFPEFTGRVCPAPCEGACVAGLVAAPVTIKNIEYAIIDRGFKEGWVKPRIPKDRTGLTVAIVGSGPAGLAAADELNQMGHKVTVFERDSKPGGLLMFGIPNMKLDKRVVQRRLEIMQSEGIDFICNVEVGKDVTADQLKSKFDAVLLTVGATKPRDLPIPGRNLKNIYFAMEFLGKQQQALFRQNPELMTNAISFRTPYKGNKDWKLEYDGSFIDVRGKRVVVIGGGDTGTDCTATSVRHGCKSLVNLELLDKPPPTRDEIANAWPAYPRIFRTDYGQEEVKKRDGADPRKYAVMTKEFIGDEQGNVKAIKIVSLKVARDANGKPTIAEIEGSEQLIETDAVILAMGFVGPDPNLVEAFKTEATPQSNIKAMHGSNGDGYRTSVDGVFAAGDCRRGQSLVVWAINEGQRAADAVNRFLLESRTQHVSQSSSEGVKRASQARSFHTRAQDVDRE</sequence>
<dbReference type="FunFam" id="3.40.50.720:FF:000113">
    <property type="entry name" value="Glutamate synthase [NADH], amyloplastic"/>
    <property type="match status" value="1"/>
</dbReference>
<dbReference type="GO" id="GO:0097054">
    <property type="term" value="P:L-glutamate biosynthetic process"/>
    <property type="evidence" value="ECO:0007669"/>
    <property type="project" value="UniProtKB-UniPathway"/>
</dbReference>
<dbReference type="PRINTS" id="PR00419">
    <property type="entry name" value="ADXRDTASE"/>
</dbReference>
<dbReference type="Gene3D" id="3.60.20.10">
    <property type="entry name" value="Glutamine Phosphoribosylpyrophosphate, subunit 1, domain 1"/>
    <property type="match status" value="1"/>
</dbReference>
<evidence type="ECO:0000256" key="19">
    <source>
        <dbReference type="ARBA" id="ARBA00048867"/>
    </source>
</evidence>
<protein>
    <recommendedName>
        <fullName evidence="18">glutamate synthase (NADH)</fullName>
        <ecNumber evidence="18">1.4.1.14</ecNumber>
    </recommendedName>
</protein>
<dbReference type="FunFam" id="3.60.20.10:FF:000043">
    <property type="entry name" value="Glutamate synthase 1 [NADH] chloroplastic"/>
    <property type="match status" value="1"/>
</dbReference>
<evidence type="ECO:0000256" key="20">
    <source>
        <dbReference type="PIRSR" id="PIRSR000187-1"/>
    </source>
</evidence>
<dbReference type="InterPro" id="IPR023753">
    <property type="entry name" value="FAD/NAD-binding_dom"/>
</dbReference>
<dbReference type="STRING" id="905079.L1IHY5"/>
<keyword evidence="9" id="KW-0288">FMN</keyword>
<dbReference type="SUPFAM" id="SSF56235">
    <property type="entry name" value="N-terminal nucleophile aminohydrolases (Ntn hydrolases)"/>
    <property type="match status" value="1"/>
</dbReference>
<dbReference type="SUPFAM" id="SSF51971">
    <property type="entry name" value="Nucleotide-binding domain"/>
    <property type="match status" value="2"/>
</dbReference>
<keyword evidence="17 21" id="KW-0003">3Fe-4S</keyword>
<evidence type="ECO:0000256" key="12">
    <source>
        <dbReference type="ARBA" id="ARBA00022962"/>
    </source>
</evidence>
<dbReference type="InterPro" id="IPR013785">
    <property type="entry name" value="Aldolase_TIM"/>
</dbReference>
<dbReference type="Gene3D" id="2.160.20.60">
    <property type="entry name" value="Glutamate synthase, alpha subunit, C-terminal domain"/>
    <property type="match status" value="1"/>
</dbReference>
<name>L1IHY5_GUITC</name>
<dbReference type="RefSeq" id="XP_005822697.1">
    <property type="nucleotide sequence ID" value="XM_005822640.1"/>
</dbReference>
<evidence type="ECO:0000256" key="21">
    <source>
        <dbReference type="PIRSR" id="PIRSR000187-2"/>
    </source>
</evidence>
<dbReference type="OMA" id="WDGPAAM"/>
<dbReference type="HOGENOM" id="CLU_000422_8_2_1"/>
<dbReference type="KEGG" id="gtt:GUITHDRAFT_165899"/>
<feature type="active site" description="For GATase activity" evidence="20">
    <location>
        <position position="18"/>
    </location>
</feature>
<comment type="cofactor">
    <cofactor evidence="1">
        <name>FMN</name>
        <dbReference type="ChEBI" id="CHEBI:58210"/>
    </cofactor>
</comment>
<dbReference type="GO" id="GO:0016040">
    <property type="term" value="F:glutamate synthase (NADH) activity"/>
    <property type="evidence" value="ECO:0007669"/>
    <property type="project" value="UniProtKB-EC"/>
</dbReference>
<dbReference type="FunFam" id="3.20.20.70:FF:000017">
    <property type="entry name" value="Glutamate synthase [NADH], amyloplastic"/>
    <property type="match status" value="1"/>
</dbReference>
<evidence type="ECO:0000256" key="8">
    <source>
        <dbReference type="ARBA" id="ARBA00022630"/>
    </source>
</evidence>
<keyword evidence="14" id="KW-0408">Iron</keyword>
<dbReference type="PANTHER" id="PTHR43100">
    <property type="entry name" value="GLUTAMATE SYNTHASE [NADPH] SMALL CHAIN"/>
    <property type="match status" value="1"/>
</dbReference>
<feature type="region of interest" description="Disordered" evidence="22">
    <location>
        <begin position="2121"/>
        <end position="2149"/>
    </location>
</feature>
<feature type="binding site" evidence="21">
    <location>
        <position position="1175"/>
    </location>
    <ligand>
        <name>[3Fe-4S] cluster</name>
        <dbReference type="ChEBI" id="CHEBI:21137"/>
    </ligand>
</feature>
<evidence type="ECO:0000256" key="18">
    <source>
        <dbReference type="ARBA" id="ARBA00024383"/>
    </source>
</evidence>
<dbReference type="InterPro" id="IPR028261">
    <property type="entry name" value="DPD_II"/>
</dbReference>
<dbReference type="CDD" id="cd00982">
    <property type="entry name" value="gltB_C"/>
    <property type="match status" value="1"/>
</dbReference>
<reference evidence="24 26" key="1">
    <citation type="journal article" date="2012" name="Nature">
        <title>Algal genomes reveal evolutionary mosaicism and the fate of nucleomorphs.</title>
        <authorList>
            <consortium name="DOE Joint Genome Institute"/>
            <person name="Curtis B.A."/>
            <person name="Tanifuji G."/>
            <person name="Burki F."/>
            <person name="Gruber A."/>
            <person name="Irimia M."/>
            <person name="Maruyama S."/>
            <person name="Arias M.C."/>
            <person name="Ball S.G."/>
            <person name="Gile G.H."/>
            <person name="Hirakawa Y."/>
            <person name="Hopkins J.F."/>
            <person name="Kuo A."/>
            <person name="Rensing S.A."/>
            <person name="Schmutz J."/>
            <person name="Symeonidi A."/>
            <person name="Elias M."/>
            <person name="Eveleigh R.J."/>
            <person name="Herman E.K."/>
            <person name="Klute M.J."/>
            <person name="Nakayama T."/>
            <person name="Obornik M."/>
            <person name="Reyes-Prieto A."/>
            <person name="Armbrust E.V."/>
            <person name="Aves S.J."/>
            <person name="Beiko R.G."/>
            <person name="Coutinho P."/>
            <person name="Dacks J.B."/>
            <person name="Durnford D.G."/>
            <person name="Fast N.M."/>
            <person name="Green B.R."/>
            <person name="Grisdale C.J."/>
            <person name="Hempel F."/>
            <person name="Henrissat B."/>
            <person name="Hoppner M.P."/>
            <person name="Ishida K."/>
            <person name="Kim E."/>
            <person name="Koreny L."/>
            <person name="Kroth P.G."/>
            <person name="Liu Y."/>
            <person name="Malik S.B."/>
            <person name="Maier U.G."/>
            <person name="McRose D."/>
            <person name="Mock T."/>
            <person name="Neilson J.A."/>
            <person name="Onodera N.T."/>
            <person name="Poole A.M."/>
            <person name="Pritham E.J."/>
            <person name="Richards T.A."/>
            <person name="Rocap G."/>
            <person name="Roy S.W."/>
            <person name="Sarai C."/>
            <person name="Schaack S."/>
            <person name="Shirato S."/>
            <person name="Slamovits C.H."/>
            <person name="Spencer D.F."/>
            <person name="Suzuki S."/>
            <person name="Worden A.Z."/>
            <person name="Zauner S."/>
            <person name="Barry K."/>
            <person name="Bell C."/>
            <person name="Bharti A.K."/>
            <person name="Crow J.A."/>
            <person name="Grimwood J."/>
            <person name="Kramer R."/>
            <person name="Lindquist E."/>
            <person name="Lucas S."/>
            <person name="Salamov A."/>
            <person name="McFadden G.I."/>
            <person name="Lane C.E."/>
            <person name="Keeling P.J."/>
            <person name="Gray M.W."/>
            <person name="Grigoriev I.V."/>
            <person name="Archibald J.M."/>
        </authorList>
    </citation>
    <scope>NUCLEOTIDE SEQUENCE</scope>
    <source>
        <strain evidence="24 26">CCMP2712</strain>
    </source>
</reference>
<comment type="pathway">
    <text evidence="3">Energy metabolism; nitrogen metabolism.</text>
</comment>
<dbReference type="EnsemblProtists" id="EKX35717">
    <property type="protein sequence ID" value="EKX35717"/>
    <property type="gene ID" value="GUITHDRAFT_165899"/>
</dbReference>
<dbReference type="UniPathway" id="UPA00045"/>
<comment type="similarity">
    <text evidence="6">Belongs to the glutamate synthase family.</text>
</comment>
<evidence type="ECO:0000256" key="5">
    <source>
        <dbReference type="ARBA" id="ARBA00004944"/>
    </source>
</evidence>
<keyword evidence="10" id="KW-0479">Metal-binding</keyword>
<dbReference type="GeneID" id="17292480"/>
<dbReference type="Gene3D" id="3.20.20.70">
    <property type="entry name" value="Aldolase class I"/>
    <property type="match status" value="2"/>
</dbReference>
<dbReference type="GO" id="GO:0019676">
    <property type="term" value="P:ammonia assimilation cycle"/>
    <property type="evidence" value="ECO:0007669"/>
    <property type="project" value="UniProtKB-ARBA"/>
</dbReference>
<dbReference type="FunFam" id="3.20.20.70:FF:000031">
    <property type="entry name" value="Glutamate synthase 1 [NADH]"/>
    <property type="match status" value="1"/>
</dbReference>
<evidence type="ECO:0000256" key="14">
    <source>
        <dbReference type="ARBA" id="ARBA00023004"/>
    </source>
</evidence>
<evidence type="ECO:0000256" key="7">
    <source>
        <dbReference type="ARBA" id="ARBA00022605"/>
    </source>
</evidence>
<dbReference type="CDD" id="cd02808">
    <property type="entry name" value="GltS_FMN"/>
    <property type="match status" value="1"/>
</dbReference>
<comment type="cofactor">
    <cofactor evidence="2">
        <name>FAD</name>
        <dbReference type="ChEBI" id="CHEBI:57692"/>
    </cofactor>
</comment>
<dbReference type="eggNOG" id="KOG0399">
    <property type="taxonomic scope" value="Eukaryota"/>
</dbReference>
<evidence type="ECO:0000256" key="11">
    <source>
        <dbReference type="ARBA" id="ARBA00022827"/>
    </source>
</evidence>
<evidence type="ECO:0000259" key="23">
    <source>
        <dbReference type="PROSITE" id="PS51278"/>
    </source>
</evidence>